<dbReference type="Pfam" id="PF04072">
    <property type="entry name" value="LCM"/>
    <property type="match status" value="1"/>
</dbReference>
<name>A0A1X7AN30_9GAMM</name>
<gene>
    <name evidence="3" type="ORF">EHSB41UT_03325</name>
</gene>
<dbReference type="EMBL" id="FWPT01000008">
    <property type="protein sequence ID" value="SMA49533.1"/>
    <property type="molecule type" value="Genomic_DNA"/>
</dbReference>
<evidence type="ECO:0000256" key="1">
    <source>
        <dbReference type="ARBA" id="ARBA00022603"/>
    </source>
</evidence>
<evidence type="ECO:0000313" key="4">
    <source>
        <dbReference type="Proteomes" id="UP000196573"/>
    </source>
</evidence>
<evidence type="ECO:0000256" key="2">
    <source>
        <dbReference type="ARBA" id="ARBA00022679"/>
    </source>
</evidence>
<dbReference type="InterPro" id="IPR029063">
    <property type="entry name" value="SAM-dependent_MTases_sf"/>
</dbReference>
<dbReference type="GO" id="GO:0008168">
    <property type="term" value="F:methyltransferase activity"/>
    <property type="evidence" value="ECO:0007669"/>
    <property type="project" value="UniProtKB-KW"/>
</dbReference>
<dbReference type="PANTHER" id="PTHR43619">
    <property type="entry name" value="S-ADENOSYL-L-METHIONINE-DEPENDENT METHYLTRANSFERASE YKTD-RELATED"/>
    <property type="match status" value="1"/>
</dbReference>
<keyword evidence="1 3" id="KW-0489">Methyltransferase</keyword>
<dbReference type="OrthoDB" id="9800233at2"/>
<dbReference type="SUPFAM" id="SSF53335">
    <property type="entry name" value="S-adenosyl-L-methionine-dependent methyltransferases"/>
    <property type="match status" value="1"/>
</dbReference>
<evidence type="ECO:0000313" key="3">
    <source>
        <dbReference type="EMBL" id="SMA49533.1"/>
    </source>
</evidence>
<proteinExistence type="predicted"/>
<dbReference type="InterPro" id="IPR007213">
    <property type="entry name" value="Ppm1/Ppm2/Tcmp"/>
</dbReference>
<keyword evidence="2 3" id="KW-0808">Transferase</keyword>
<dbReference type="PANTHER" id="PTHR43619:SF2">
    <property type="entry name" value="S-ADENOSYL-L-METHIONINE-DEPENDENT METHYLTRANSFERASES SUPERFAMILY PROTEIN"/>
    <property type="match status" value="1"/>
</dbReference>
<accession>A0A1X7AN30</accession>
<sequence length="315" mass="36085">MNLSPLRNFGNLVVFIFLITNTWLASATPVEEMIHDPLMQTAFISLIHKASVETDDLHDKYAERMFEDLITQHPHLAELSKQIGRDPRAGDYIRHRSSLFDQMLERILSLPEPPDTLVALASGFDSRPLRYHRYFKTIIEVDLQAVTQLKQAIYQRTELGQDHQMIAGDIISTEWFDQIPKEGVLFTLEGILPYLDEEQAHTVFSQLATAFHNSHILAETLPSYMIATASLAPTAALARWLLTHREETRNSVGSFLSDHSVVSPSGLQLWAQHLPSDRVTLEEYTTPKLNIQRWKSFLIRLLGVEQPRISWLRIH</sequence>
<dbReference type="Proteomes" id="UP000196573">
    <property type="component" value="Unassembled WGS sequence"/>
</dbReference>
<reference evidence="3 4" key="1">
    <citation type="submission" date="2017-03" db="EMBL/GenBank/DDBJ databases">
        <authorList>
            <person name="Afonso C.L."/>
            <person name="Miller P.J."/>
            <person name="Scott M.A."/>
            <person name="Spackman E."/>
            <person name="Goraichik I."/>
            <person name="Dimitrov K.M."/>
            <person name="Suarez D.L."/>
            <person name="Swayne D.E."/>
        </authorList>
    </citation>
    <scope>NUCLEOTIDE SEQUENCE [LARGE SCALE GENOMIC DNA]</scope>
    <source>
        <strain evidence="3">SB41UT1</strain>
    </source>
</reference>
<keyword evidence="4" id="KW-1185">Reference proteome</keyword>
<dbReference type="GO" id="GO:0032259">
    <property type="term" value="P:methylation"/>
    <property type="evidence" value="ECO:0007669"/>
    <property type="project" value="UniProtKB-KW"/>
</dbReference>
<dbReference type="Gene3D" id="3.40.50.150">
    <property type="entry name" value="Vaccinia Virus protein VP39"/>
    <property type="match status" value="1"/>
</dbReference>
<protein>
    <submittedName>
        <fullName evidence="3">Leucine carboxyl methyltransferase</fullName>
    </submittedName>
</protein>
<dbReference type="AlphaFoldDB" id="A0A1X7AN30"/>
<organism evidence="3 4">
    <name type="scientific">Parendozoicomonas haliclonae</name>
    <dbReference type="NCBI Taxonomy" id="1960125"/>
    <lineage>
        <taxon>Bacteria</taxon>
        <taxon>Pseudomonadati</taxon>
        <taxon>Pseudomonadota</taxon>
        <taxon>Gammaproteobacteria</taxon>
        <taxon>Oceanospirillales</taxon>
        <taxon>Endozoicomonadaceae</taxon>
        <taxon>Parendozoicomonas</taxon>
    </lineage>
</organism>